<comment type="subcellular location">
    <subcellularLocation>
        <location evidence="1">Periplasm</location>
    </subcellularLocation>
</comment>
<dbReference type="InterPro" id="IPR001188">
    <property type="entry name" value="Sperm_putr-bd"/>
</dbReference>
<sequence>MAGLALCGLLAGCTKKSAEVSEAKEVNLSIWGNYLSPELQAQFEKETGIKINISNYSSNEELLAKVQMGSSGIDVAVPSDYMVEVMSKMNLLETLKQDQISNKTLIDPQFLKQNYDPENKFSLPYIWTTAGIAVNRDLYKGPIKSWKDLLENPQLKGKFALLDDVRETLGAALKMNGFSVNSTNPEEIKKAKDTLLKAKKNVKMFASDTIDILNNKEVAAAQTYSSDALQAADKSPGKIEYIIPTEGGTFTIDNLVIIKGAKHPEAAHKLINFLLSEQAEINRVKTILGGPVLKNTKASLPKEMQNNSALFPDEATLKKLERIQDQGEKNKLFEDSWTEIKTH</sequence>
<accession>K7Z992</accession>
<dbReference type="PANTHER" id="PTHR30222:SF17">
    <property type="entry name" value="SPERMIDINE_PUTRESCINE-BINDING PERIPLASMIC PROTEIN"/>
    <property type="match status" value="1"/>
</dbReference>
<dbReference type="PIRSF" id="PIRSF019574">
    <property type="entry name" value="Periplasmic_polyamine_BP"/>
    <property type="match status" value="1"/>
</dbReference>
<organism evidence="6 7">
    <name type="scientific">Bdellovibrio bacteriovorus str. Tiberius</name>
    <dbReference type="NCBI Taxonomy" id="1069642"/>
    <lineage>
        <taxon>Bacteria</taxon>
        <taxon>Pseudomonadati</taxon>
        <taxon>Bdellovibrionota</taxon>
        <taxon>Bdellovibrionia</taxon>
        <taxon>Bdellovibrionales</taxon>
        <taxon>Pseudobdellovibrionaceae</taxon>
        <taxon>Bdellovibrio</taxon>
    </lineage>
</organism>
<evidence type="ECO:0000313" key="6">
    <source>
        <dbReference type="EMBL" id="AFY01099.1"/>
    </source>
</evidence>
<protein>
    <submittedName>
        <fullName evidence="6">Uncharacterized protein</fullName>
    </submittedName>
</protein>
<evidence type="ECO:0000313" key="7">
    <source>
        <dbReference type="Proteomes" id="UP000010074"/>
    </source>
</evidence>
<dbReference type="InterPro" id="IPR006059">
    <property type="entry name" value="SBP"/>
</dbReference>
<reference evidence="6 7" key="1">
    <citation type="journal article" date="2012" name="BMC Genomics">
        <title>Genome analysis of a simultaneously predatory and prey-independent, novel Bdellovibrio bacteriovorus from the River Tiber, supports in silico predictions of both ancient and recent lateral gene transfer from diverse bacteria.</title>
        <authorList>
            <person name="Hobley L."/>
            <person name="Lerner T.R."/>
            <person name="Williams L.E."/>
            <person name="Lambert C."/>
            <person name="Till R."/>
            <person name="Milner D.S."/>
            <person name="Basford S.M."/>
            <person name="Capeness M.J."/>
            <person name="Fenton A.K."/>
            <person name="Atterbury R.J."/>
            <person name="Harris M.A."/>
            <person name="Sockett R.E."/>
        </authorList>
    </citation>
    <scope>NUCLEOTIDE SEQUENCE [LARGE SCALE GENOMIC DNA]</scope>
    <source>
        <strain evidence="6 7">Tiberius</strain>
    </source>
</reference>
<evidence type="ECO:0000256" key="1">
    <source>
        <dbReference type="ARBA" id="ARBA00004418"/>
    </source>
</evidence>
<dbReference type="Pfam" id="PF13416">
    <property type="entry name" value="SBP_bac_8"/>
    <property type="match status" value="1"/>
</dbReference>
<dbReference type="EMBL" id="CP002930">
    <property type="protein sequence ID" value="AFY01099.1"/>
    <property type="molecule type" value="Genomic_DNA"/>
</dbReference>
<dbReference type="Proteomes" id="UP000010074">
    <property type="component" value="Chromosome"/>
</dbReference>
<keyword evidence="3" id="KW-0732">Signal</keyword>
<dbReference type="GO" id="GO:0019808">
    <property type="term" value="F:polyamine binding"/>
    <property type="evidence" value="ECO:0007669"/>
    <property type="project" value="InterPro"/>
</dbReference>
<feature type="binding site" evidence="5">
    <location>
        <begin position="164"/>
        <end position="167"/>
    </location>
    <ligand>
        <name>spermidine</name>
        <dbReference type="ChEBI" id="CHEBI:57834"/>
    </ligand>
</feature>
<evidence type="ECO:0000256" key="3">
    <source>
        <dbReference type="ARBA" id="ARBA00022729"/>
    </source>
</evidence>
<proteinExistence type="predicted"/>
<evidence type="ECO:0000256" key="4">
    <source>
        <dbReference type="ARBA" id="ARBA00022764"/>
    </source>
</evidence>
<dbReference type="PATRIC" id="fig|1069642.3.peg.1382"/>
<gene>
    <name evidence="6" type="primary">potD</name>
    <name evidence="6" type="ORF">Bdt_1401</name>
</gene>
<evidence type="ECO:0000256" key="2">
    <source>
        <dbReference type="ARBA" id="ARBA00022448"/>
    </source>
</evidence>
<dbReference type="PANTHER" id="PTHR30222">
    <property type="entry name" value="SPERMIDINE/PUTRESCINE-BINDING PERIPLASMIC PROTEIN"/>
    <property type="match status" value="1"/>
</dbReference>
<feature type="binding site" evidence="5">
    <location>
        <position position="81"/>
    </location>
    <ligand>
        <name>spermidine</name>
        <dbReference type="ChEBI" id="CHEBI:57834"/>
    </ligand>
</feature>
<keyword evidence="4" id="KW-0574">Periplasm</keyword>
<dbReference type="HOGENOM" id="CLU_026974_1_3_7"/>
<dbReference type="SUPFAM" id="SSF53850">
    <property type="entry name" value="Periplasmic binding protein-like II"/>
    <property type="match status" value="1"/>
</dbReference>
<dbReference type="GO" id="GO:0042597">
    <property type="term" value="C:periplasmic space"/>
    <property type="evidence" value="ECO:0007669"/>
    <property type="project" value="UniProtKB-SubCell"/>
</dbReference>
<dbReference type="STRING" id="1069642.Bdt_1401"/>
<evidence type="ECO:0000256" key="5">
    <source>
        <dbReference type="PIRSR" id="PIRSR019574-1"/>
    </source>
</evidence>
<dbReference type="PRINTS" id="PR00909">
    <property type="entry name" value="SPERMDNBNDNG"/>
</dbReference>
<dbReference type="KEGG" id="bbat:Bdt_1401"/>
<dbReference type="GO" id="GO:0015846">
    <property type="term" value="P:polyamine transport"/>
    <property type="evidence" value="ECO:0007669"/>
    <property type="project" value="InterPro"/>
</dbReference>
<dbReference type="Gene3D" id="3.40.190.10">
    <property type="entry name" value="Periplasmic binding protein-like II"/>
    <property type="match status" value="2"/>
</dbReference>
<keyword evidence="2" id="KW-0813">Transport</keyword>
<dbReference type="AlphaFoldDB" id="K7Z992"/>
<dbReference type="CDD" id="cd13590">
    <property type="entry name" value="PBP2_PotD_PotF_like"/>
    <property type="match status" value="1"/>
</dbReference>
<name>K7Z992_BDEBC</name>